<dbReference type="PANTHER" id="PTHR34236">
    <property type="entry name" value="DIMETHYL SULFOXIDE REDUCTASE TRANSCRIPTIONAL ACTIVATOR"/>
    <property type="match status" value="1"/>
</dbReference>
<dbReference type="Proteomes" id="UP000326170">
    <property type="component" value="Chromosome"/>
</dbReference>
<keyword evidence="2" id="KW-0804">Transcription</keyword>
<evidence type="ECO:0000256" key="2">
    <source>
        <dbReference type="ARBA" id="ARBA00023163"/>
    </source>
</evidence>
<sequence>MLTAKVCVQYKGDWTAELVGHRIFGEFIASTFRNNRYIGMLAIEARDCEAVLETIRAYDSVTAVDVVERYETSEGREAVTILLRERLTEVTPLQALMYEGYLPIGPTQLADGCECFDLLLSNRNELTEAIEFLSDFGSVTVERITQDFRREVMPSRAEWQELLSSIPQRQREFLNTAAERGYFEIPREVTLEEIADEMEITKTTASNHLRKVERRLVEFILPYVNLAVQNS</sequence>
<reference evidence="4 5" key="1">
    <citation type="journal article" date="2007" name="Int. J. Syst. Evol. Microbiol.">
        <title>Natronorubrum sulfidifaciens sp. nov., an extremely haloalkaliphilic archaeon isolated from Aiding salt lake in Xin-Jiang, China.</title>
        <authorList>
            <person name="Cui H.L."/>
            <person name="Tohty D."/>
            <person name="Liu H.C."/>
            <person name="Liu S.J."/>
            <person name="Oren A."/>
            <person name="Zhou P.J."/>
        </authorList>
    </citation>
    <scope>NUCLEOTIDE SEQUENCE [LARGE SCALE GENOMIC DNA]</scope>
    <source>
        <strain evidence="4 5">7-3</strain>
    </source>
</reference>
<keyword evidence="5" id="KW-1185">Reference proteome</keyword>
<dbReference type="KEGG" id="nas:GCU68_07165"/>
<dbReference type="InterPro" id="IPR007050">
    <property type="entry name" value="HTH_bacterioopsin"/>
</dbReference>
<gene>
    <name evidence="4" type="ORF">GCU68_07165</name>
</gene>
<dbReference type="InterPro" id="IPR013324">
    <property type="entry name" value="RNA_pol_sigma_r3/r4-like"/>
</dbReference>
<organism evidence="4 5">
    <name type="scientific">Natronorubrum aibiense</name>
    <dbReference type="NCBI Taxonomy" id="348826"/>
    <lineage>
        <taxon>Archaea</taxon>
        <taxon>Methanobacteriati</taxon>
        <taxon>Methanobacteriota</taxon>
        <taxon>Stenosarchaea group</taxon>
        <taxon>Halobacteria</taxon>
        <taxon>Halobacteriales</taxon>
        <taxon>Natrialbaceae</taxon>
        <taxon>Natronorubrum</taxon>
    </lineage>
</organism>
<proteinExistence type="predicted"/>
<feature type="domain" description="HTH bat-type" evidence="3">
    <location>
        <begin position="169"/>
        <end position="218"/>
    </location>
</feature>
<accession>A0A5P9P2G2</accession>
<dbReference type="AlphaFoldDB" id="A0A5P9P2G2"/>
<dbReference type="Pfam" id="PF04967">
    <property type="entry name" value="HTH_10"/>
    <property type="match status" value="1"/>
</dbReference>
<evidence type="ECO:0000256" key="1">
    <source>
        <dbReference type="ARBA" id="ARBA00023015"/>
    </source>
</evidence>
<dbReference type="OrthoDB" id="27447at2157"/>
<evidence type="ECO:0000313" key="5">
    <source>
        <dbReference type="Proteomes" id="UP000326170"/>
    </source>
</evidence>
<name>A0A5P9P2G2_9EURY</name>
<dbReference type="PANTHER" id="PTHR34236:SF1">
    <property type="entry name" value="DIMETHYL SULFOXIDE REDUCTASE TRANSCRIPTIONAL ACTIVATOR"/>
    <property type="match status" value="1"/>
</dbReference>
<protein>
    <submittedName>
        <fullName evidence="4">Helix-turn-helix domain-containing protein</fullName>
    </submittedName>
</protein>
<evidence type="ECO:0000313" key="4">
    <source>
        <dbReference type="EMBL" id="QFU82319.1"/>
    </source>
</evidence>
<keyword evidence="1" id="KW-0805">Transcription regulation</keyword>
<evidence type="ECO:0000259" key="3">
    <source>
        <dbReference type="Pfam" id="PF04967"/>
    </source>
</evidence>
<dbReference type="EMBL" id="CP045488">
    <property type="protein sequence ID" value="QFU82319.1"/>
    <property type="molecule type" value="Genomic_DNA"/>
</dbReference>
<dbReference type="SUPFAM" id="SSF88659">
    <property type="entry name" value="Sigma3 and sigma4 domains of RNA polymerase sigma factors"/>
    <property type="match status" value="1"/>
</dbReference>